<keyword evidence="9" id="KW-1185">Reference proteome</keyword>
<comment type="caution">
    <text evidence="8">The sequence shown here is derived from an EMBL/GenBank/DDBJ whole genome shotgun (WGS) entry which is preliminary data.</text>
</comment>
<feature type="transmembrane region" description="Helical" evidence="7">
    <location>
        <begin position="325"/>
        <end position="347"/>
    </location>
</feature>
<dbReference type="EMBL" id="JASPKZ010009790">
    <property type="protein sequence ID" value="KAJ9576462.1"/>
    <property type="molecule type" value="Genomic_DNA"/>
</dbReference>
<evidence type="ECO:0000256" key="4">
    <source>
        <dbReference type="ARBA" id="ARBA00022989"/>
    </source>
</evidence>
<proteinExistence type="inferred from homology"/>
<accession>A0AAD8E4M4</accession>
<feature type="transmembrane region" description="Helical" evidence="7">
    <location>
        <begin position="464"/>
        <end position="486"/>
    </location>
</feature>
<evidence type="ECO:0000256" key="5">
    <source>
        <dbReference type="ARBA" id="ARBA00023136"/>
    </source>
</evidence>
<feature type="transmembrane region" description="Helical" evidence="7">
    <location>
        <begin position="141"/>
        <end position="162"/>
    </location>
</feature>
<dbReference type="PANTHER" id="PTHR12385:SF14">
    <property type="entry name" value="CHOLINE TRANSPORTER-LIKE 2"/>
    <property type="match status" value="1"/>
</dbReference>
<dbReference type="AlphaFoldDB" id="A0AAD8E4M4"/>
<feature type="transmembrane region" description="Helical" evidence="7">
    <location>
        <begin position="183"/>
        <end position="212"/>
    </location>
</feature>
<comment type="function">
    <text evidence="7">Choline transporter.</text>
</comment>
<feature type="non-terminal residue" evidence="8">
    <location>
        <position position="1"/>
    </location>
</feature>
<evidence type="ECO:0000256" key="1">
    <source>
        <dbReference type="ARBA" id="ARBA00004141"/>
    </source>
</evidence>
<feature type="transmembrane region" description="Helical" evidence="7">
    <location>
        <begin position="359"/>
        <end position="376"/>
    </location>
</feature>
<protein>
    <recommendedName>
        <fullName evidence="7">Choline transporter-like protein</fullName>
    </recommendedName>
</protein>
<evidence type="ECO:0000256" key="7">
    <source>
        <dbReference type="RuleBase" id="RU368066"/>
    </source>
</evidence>
<evidence type="ECO:0000256" key="3">
    <source>
        <dbReference type="ARBA" id="ARBA00022692"/>
    </source>
</evidence>
<keyword evidence="5 7" id="KW-0472">Membrane</keyword>
<feature type="transmembrane region" description="Helical" evidence="7">
    <location>
        <begin position="425"/>
        <end position="444"/>
    </location>
</feature>
<comment type="similarity">
    <text evidence="2 7">Belongs to the CTL (choline transporter-like) family.</text>
</comment>
<sequence>YRRCLPKSLQDVEDEFKEALNSAMLENALNDVGSGAAVINSLSAAKELGQKIVQDLDDSWPFVVGGLGLAMVLCFLYIVLMRWFAGLMVWLSLFGVIALLIYCCYASYVKYDELKTAEADSINTDFIKDEVNEILAMKDTWLVFLIISAVLLAIVILLVIFLRNRIRIAIALIKEASKAVASITSTLVFPLFPWLLQILLIGWFVVVLLYLAGSSLPVYIAKIGKENCVCNNIKDGDRCDANNFAVCTDLCGDNSTCQISYYEKPKYTDYLHAYNIFGIFWGLFFISGLGDMILAGTFATWYWTFKKKDVPFFTLTRSIGRTFRYNLGTVAFGSLILAICRMIRVILEYISHKLKKYDNAFVKAILCCLKCFFWCLEKFIKFINKNAYIMCAVHGKNFCRSAKDAFNLLMRNVIRVFVLDKVTDFLLFLGKLLITAAMCALSFFAFTKEIDYYSDEIPTLNYTIIPVLFIGFGTYFIASIFFWSLFHGRRYTFPVFLGGL</sequence>
<keyword evidence="4 7" id="KW-1133">Transmembrane helix</keyword>
<evidence type="ECO:0000313" key="9">
    <source>
        <dbReference type="Proteomes" id="UP001233999"/>
    </source>
</evidence>
<gene>
    <name evidence="8" type="ORF">L9F63_006675</name>
</gene>
<dbReference type="PANTHER" id="PTHR12385">
    <property type="entry name" value="CHOLINE TRANSPORTER-LIKE (SLC FAMILY 44)"/>
    <property type="match status" value="1"/>
</dbReference>
<feature type="transmembrane region" description="Helical" evidence="7">
    <location>
        <begin position="60"/>
        <end position="80"/>
    </location>
</feature>
<dbReference type="GO" id="GO:0005886">
    <property type="term" value="C:plasma membrane"/>
    <property type="evidence" value="ECO:0007669"/>
    <property type="project" value="UniProtKB-SubCell"/>
</dbReference>
<name>A0AAD8E4M4_DIPPU</name>
<comment type="subcellular location">
    <subcellularLocation>
        <location evidence="7">Cell membrane</location>
        <topology evidence="7">Multi-pass membrane protein</topology>
    </subcellularLocation>
    <subcellularLocation>
        <location evidence="1">Membrane</location>
        <topology evidence="1">Multi-pass membrane protein</topology>
    </subcellularLocation>
</comment>
<organism evidence="8 9">
    <name type="scientific">Diploptera punctata</name>
    <name type="common">Pacific beetle cockroach</name>
    <dbReference type="NCBI Taxonomy" id="6984"/>
    <lineage>
        <taxon>Eukaryota</taxon>
        <taxon>Metazoa</taxon>
        <taxon>Ecdysozoa</taxon>
        <taxon>Arthropoda</taxon>
        <taxon>Hexapoda</taxon>
        <taxon>Insecta</taxon>
        <taxon>Pterygota</taxon>
        <taxon>Neoptera</taxon>
        <taxon>Polyneoptera</taxon>
        <taxon>Dictyoptera</taxon>
        <taxon>Blattodea</taxon>
        <taxon>Blaberoidea</taxon>
        <taxon>Blaberidae</taxon>
        <taxon>Diplopterinae</taxon>
        <taxon>Diploptera</taxon>
    </lineage>
</organism>
<dbReference type="Pfam" id="PF04515">
    <property type="entry name" value="Choline_transpo"/>
    <property type="match status" value="1"/>
</dbReference>
<dbReference type="GO" id="GO:0022857">
    <property type="term" value="F:transmembrane transporter activity"/>
    <property type="evidence" value="ECO:0007669"/>
    <property type="project" value="UniProtKB-UniRule"/>
</dbReference>
<feature type="transmembrane region" description="Helical" evidence="7">
    <location>
        <begin position="87"/>
        <end position="108"/>
    </location>
</feature>
<feature type="transmembrane region" description="Helical" evidence="7">
    <location>
        <begin position="279"/>
        <end position="304"/>
    </location>
</feature>
<evidence type="ECO:0000256" key="6">
    <source>
        <dbReference type="ARBA" id="ARBA00023180"/>
    </source>
</evidence>
<evidence type="ECO:0000313" key="8">
    <source>
        <dbReference type="EMBL" id="KAJ9576462.1"/>
    </source>
</evidence>
<dbReference type="Proteomes" id="UP001233999">
    <property type="component" value="Unassembled WGS sequence"/>
</dbReference>
<dbReference type="InterPro" id="IPR007603">
    <property type="entry name" value="Choline_transptr-like"/>
</dbReference>
<keyword evidence="3 7" id="KW-0812">Transmembrane</keyword>
<reference evidence="8" key="2">
    <citation type="submission" date="2023-05" db="EMBL/GenBank/DDBJ databases">
        <authorList>
            <person name="Fouks B."/>
        </authorList>
    </citation>
    <scope>NUCLEOTIDE SEQUENCE</scope>
    <source>
        <strain evidence="8">Stay&amp;Tobe</strain>
        <tissue evidence="8">Testes</tissue>
    </source>
</reference>
<evidence type="ECO:0000256" key="2">
    <source>
        <dbReference type="ARBA" id="ARBA00007168"/>
    </source>
</evidence>
<keyword evidence="6" id="KW-0325">Glycoprotein</keyword>
<reference evidence="8" key="1">
    <citation type="journal article" date="2023" name="IScience">
        <title>Live-bearing cockroach genome reveals convergent evolutionary mechanisms linked to viviparity in insects and beyond.</title>
        <authorList>
            <person name="Fouks B."/>
            <person name="Harrison M.C."/>
            <person name="Mikhailova A.A."/>
            <person name="Marchal E."/>
            <person name="English S."/>
            <person name="Carruthers M."/>
            <person name="Jennings E.C."/>
            <person name="Chiamaka E.L."/>
            <person name="Frigard R.A."/>
            <person name="Pippel M."/>
            <person name="Attardo G.M."/>
            <person name="Benoit J.B."/>
            <person name="Bornberg-Bauer E."/>
            <person name="Tobe S.S."/>
        </authorList>
    </citation>
    <scope>NUCLEOTIDE SEQUENCE</scope>
    <source>
        <strain evidence="8">Stay&amp;Tobe</strain>
    </source>
</reference>